<dbReference type="GO" id="GO:0012505">
    <property type="term" value="C:endomembrane system"/>
    <property type="evidence" value="ECO:0007669"/>
    <property type="project" value="UniProtKB-ARBA"/>
</dbReference>
<dbReference type="SUPFAM" id="SSF52540">
    <property type="entry name" value="P-loop containing nucleoside triphosphate hydrolases"/>
    <property type="match status" value="1"/>
</dbReference>
<evidence type="ECO:0000256" key="3">
    <source>
        <dbReference type="SAM" id="Phobius"/>
    </source>
</evidence>
<keyword evidence="3" id="KW-1133">Transmembrane helix</keyword>
<dbReference type="PANTHER" id="PTHR10760">
    <property type="entry name" value="TORSIN"/>
    <property type="match status" value="1"/>
</dbReference>
<organism evidence="4">
    <name type="scientific">Amblyomma aureolatum</name>
    <dbReference type="NCBI Taxonomy" id="187763"/>
    <lineage>
        <taxon>Eukaryota</taxon>
        <taxon>Metazoa</taxon>
        <taxon>Ecdysozoa</taxon>
        <taxon>Arthropoda</taxon>
        <taxon>Chelicerata</taxon>
        <taxon>Arachnida</taxon>
        <taxon>Acari</taxon>
        <taxon>Parasitiformes</taxon>
        <taxon>Ixodida</taxon>
        <taxon>Ixodoidea</taxon>
        <taxon>Ixodidae</taxon>
        <taxon>Amblyomminae</taxon>
        <taxon>Amblyomma</taxon>
    </lineage>
</organism>
<proteinExistence type="evidence at transcript level"/>
<reference evidence="4" key="1">
    <citation type="journal article" date="2017" name="Front. Cell. Infect. Microbiol.">
        <title>The Distinct Transcriptional Response of the Midgut of Amblyomma sculptum and Amblyomma aureolatum Ticks to Rickettsia rickettsii Correlates to Their Differences in Susceptibility to Infection.</title>
        <authorList>
            <person name="Martins L.A."/>
            <person name="Galletti M.F.B.M."/>
            <person name="Ribeiro J.M."/>
            <person name="Fujita A."/>
            <person name="Costa F.B."/>
            <person name="Labruna M.B."/>
            <person name="Daffre S."/>
            <person name="Fogaca A.C."/>
        </authorList>
    </citation>
    <scope>NUCLEOTIDE SEQUENCE</scope>
</reference>
<dbReference type="Gene3D" id="3.40.50.300">
    <property type="entry name" value="P-loop containing nucleotide triphosphate hydrolases"/>
    <property type="match status" value="1"/>
</dbReference>
<dbReference type="GO" id="GO:0005737">
    <property type="term" value="C:cytoplasm"/>
    <property type="evidence" value="ECO:0007669"/>
    <property type="project" value="UniProtKB-ARBA"/>
</dbReference>
<dbReference type="GO" id="GO:0016887">
    <property type="term" value="F:ATP hydrolysis activity"/>
    <property type="evidence" value="ECO:0007669"/>
    <property type="project" value="InterPro"/>
</dbReference>
<dbReference type="PANTHER" id="PTHR10760:SF2">
    <property type="entry name" value="LD13476P-RELATED"/>
    <property type="match status" value="1"/>
</dbReference>
<name>A0A1E1XD76_9ACAR</name>
<evidence type="ECO:0000256" key="1">
    <source>
        <dbReference type="ARBA" id="ARBA00006235"/>
    </source>
</evidence>
<accession>A0A1E1XD76</accession>
<keyword evidence="3" id="KW-0472">Membrane</keyword>
<dbReference type="InterPro" id="IPR010448">
    <property type="entry name" value="Torsin"/>
</dbReference>
<dbReference type="GO" id="GO:0071218">
    <property type="term" value="P:cellular response to misfolded protein"/>
    <property type="evidence" value="ECO:0007669"/>
    <property type="project" value="TreeGrafter"/>
</dbReference>
<feature type="compositionally biased region" description="Basic residues" evidence="2">
    <location>
        <begin position="1"/>
        <end position="10"/>
    </location>
</feature>
<dbReference type="AlphaFoldDB" id="A0A1E1XD76"/>
<dbReference type="InterPro" id="IPR027417">
    <property type="entry name" value="P-loop_NTPase"/>
</dbReference>
<protein>
    <submittedName>
        <fullName evidence="4">Putative atpase of the aaa+ superfamily protein</fullName>
    </submittedName>
</protein>
<evidence type="ECO:0000313" key="4">
    <source>
        <dbReference type="EMBL" id="JAT97193.1"/>
    </source>
</evidence>
<comment type="similarity">
    <text evidence="1">Belongs to the ClpA/ClpB family. Torsin subfamily.</text>
</comment>
<sequence>MVKKRVSHAHLGHESKHAFTTNNSNSGPKKLLAITYPGHEPKRSLTNASRNGYAHKKAMLLSECKEKRRQSMNGYLPVKWSVVSKKYIKRYIAIAWTFLQACVTLGCLFLVYLFFHPGYLYSERLQVEVLNITLHQHLIGQDIAINRTVAAIARYLGSGESVAPLPLVLVYAGCSGCGKTYALSLIAKHCPHTEALVASHQVALARRTGDNLLHWLQSSLSSWRPNIIVIDDVDLAPDPAKLGPGDHSFSAQLETVLSSWGQLGLQTEQAAIFVLSLSGGASVAEGFALRQLGYKQNVSWSEDIEELVEAYRYMLPPWLKNAEIVPFLPLTKADVSVCLQRQLAQHTPEFRARVLALPGGVNSLLQEFRFYPAENPIFSESGCKEVPIKLALVATDSP</sequence>
<dbReference type="Pfam" id="PF06309">
    <property type="entry name" value="Torsin"/>
    <property type="match status" value="1"/>
</dbReference>
<evidence type="ECO:0000256" key="2">
    <source>
        <dbReference type="SAM" id="MobiDB-lite"/>
    </source>
</evidence>
<feature type="region of interest" description="Disordered" evidence="2">
    <location>
        <begin position="1"/>
        <end position="26"/>
    </location>
</feature>
<dbReference type="EMBL" id="GFAC01001995">
    <property type="protein sequence ID" value="JAT97193.1"/>
    <property type="molecule type" value="mRNA"/>
</dbReference>
<keyword evidence="3" id="KW-0812">Transmembrane</keyword>
<feature type="transmembrane region" description="Helical" evidence="3">
    <location>
        <begin position="91"/>
        <end position="115"/>
    </location>
</feature>
<dbReference type="GO" id="GO:0005524">
    <property type="term" value="F:ATP binding"/>
    <property type="evidence" value="ECO:0007669"/>
    <property type="project" value="InterPro"/>
</dbReference>